<dbReference type="EMBL" id="LFRF01000101">
    <property type="protein sequence ID" value="KND86113.1"/>
    <property type="molecule type" value="Genomic_DNA"/>
</dbReference>
<feature type="chain" id="PRO_5005544620" description="Extracellular serine-rich protein" evidence="2">
    <location>
        <begin position="29"/>
        <end position="255"/>
    </location>
</feature>
<sequence>MSFWLRILKGVFFNLVAVLALLAARASAKTITVEVGKSGGLNYSPDTIQSAVGDVVQFHFNAKHSVVAGDFKKPCTPVASGGFFSSFLPTGDTSTFSITVNNTDPVFFNYAVSTHYEDGMVGVINQGSDTLDSYRNAAAQVDSTVTPSAPFGGNMGGGSSSATSSMISSMSMSVSMTGSETGSTSVHSSTGASGSKSASGSPSLSPSSSNQPGAAENLNGAITVLLDLQSSLACLCFNARSFRSKIGYVGFEARV</sequence>
<feature type="region of interest" description="Disordered" evidence="1">
    <location>
        <begin position="145"/>
        <end position="213"/>
    </location>
</feature>
<gene>
    <name evidence="3" type="ORF">TOPH_09264</name>
</gene>
<dbReference type="Proteomes" id="UP000036947">
    <property type="component" value="Unassembled WGS sequence"/>
</dbReference>
<name>A0A0L0MW20_TOLOC</name>
<comment type="caution">
    <text evidence="3">The sequence shown here is derived from an EMBL/GenBank/DDBJ whole genome shotgun (WGS) entry which is preliminary data.</text>
</comment>
<proteinExistence type="predicted"/>
<reference evidence="3 4" key="1">
    <citation type="journal article" date="2015" name="BMC Genomics">
        <title>The genome of the truffle-parasite Tolypocladium ophioglossoides and the evolution of antifungal peptaibiotics.</title>
        <authorList>
            <person name="Quandt C.A."/>
            <person name="Bushley K.E."/>
            <person name="Spatafora J.W."/>
        </authorList>
    </citation>
    <scope>NUCLEOTIDE SEQUENCE [LARGE SCALE GENOMIC DNA]</scope>
    <source>
        <strain evidence="3 4">CBS 100239</strain>
    </source>
</reference>
<dbReference type="CDD" id="cd00920">
    <property type="entry name" value="Cupredoxin"/>
    <property type="match status" value="1"/>
</dbReference>
<protein>
    <recommendedName>
        <fullName evidence="5">Extracellular serine-rich protein</fullName>
    </recommendedName>
</protein>
<evidence type="ECO:0000313" key="4">
    <source>
        <dbReference type="Proteomes" id="UP000036947"/>
    </source>
</evidence>
<dbReference type="InterPro" id="IPR008972">
    <property type="entry name" value="Cupredoxin"/>
</dbReference>
<keyword evidence="4" id="KW-1185">Reference proteome</keyword>
<dbReference type="PANTHER" id="PTHR34883:SF15">
    <property type="entry name" value="EXTRACELLULAR SERINE-RICH PROTEIN"/>
    <property type="match status" value="1"/>
</dbReference>
<dbReference type="OrthoDB" id="5421909at2759"/>
<keyword evidence="2" id="KW-0732">Signal</keyword>
<feature type="compositionally biased region" description="Low complexity" evidence="1">
    <location>
        <begin position="160"/>
        <end position="213"/>
    </location>
</feature>
<evidence type="ECO:0000256" key="1">
    <source>
        <dbReference type="SAM" id="MobiDB-lite"/>
    </source>
</evidence>
<accession>A0A0L0MW20</accession>
<dbReference type="STRING" id="1163406.A0A0L0MW20"/>
<feature type="signal peptide" evidence="2">
    <location>
        <begin position="1"/>
        <end position="28"/>
    </location>
</feature>
<evidence type="ECO:0000256" key="2">
    <source>
        <dbReference type="SAM" id="SignalP"/>
    </source>
</evidence>
<dbReference type="PANTHER" id="PTHR34883">
    <property type="entry name" value="SERINE-RICH PROTEIN, PUTATIVE-RELATED-RELATED"/>
    <property type="match status" value="1"/>
</dbReference>
<evidence type="ECO:0008006" key="5">
    <source>
        <dbReference type="Google" id="ProtNLM"/>
    </source>
</evidence>
<dbReference type="AlphaFoldDB" id="A0A0L0MW20"/>
<evidence type="ECO:0000313" key="3">
    <source>
        <dbReference type="EMBL" id="KND86113.1"/>
    </source>
</evidence>
<organism evidence="3 4">
    <name type="scientific">Tolypocladium ophioglossoides (strain CBS 100239)</name>
    <name type="common">Snaketongue truffleclub</name>
    <name type="synonym">Elaphocordyceps ophioglossoides</name>
    <dbReference type="NCBI Taxonomy" id="1163406"/>
    <lineage>
        <taxon>Eukaryota</taxon>
        <taxon>Fungi</taxon>
        <taxon>Dikarya</taxon>
        <taxon>Ascomycota</taxon>
        <taxon>Pezizomycotina</taxon>
        <taxon>Sordariomycetes</taxon>
        <taxon>Hypocreomycetidae</taxon>
        <taxon>Hypocreales</taxon>
        <taxon>Ophiocordycipitaceae</taxon>
        <taxon>Tolypocladium</taxon>
    </lineage>
</organism>
<dbReference type="Gene3D" id="2.60.40.420">
    <property type="entry name" value="Cupredoxins - blue copper proteins"/>
    <property type="match status" value="1"/>
</dbReference>
<dbReference type="SUPFAM" id="SSF49503">
    <property type="entry name" value="Cupredoxins"/>
    <property type="match status" value="1"/>
</dbReference>
<dbReference type="InterPro" id="IPR052953">
    <property type="entry name" value="Ser-rich/MCO-related"/>
</dbReference>